<keyword evidence="12" id="KW-1185">Reference proteome</keyword>
<dbReference type="InterPro" id="IPR023408">
    <property type="entry name" value="MscS_beta-dom_sf"/>
</dbReference>
<comment type="similarity">
    <text evidence="2">Belongs to the MscS (TC 1.A.23) family.</text>
</comment>
<dbReference type="Proteomes" id="UP001596201">
    <property type="component" value="Unassembled WGS sequence"/>
</dbReference>
<dbReference type="PANTHER" id="PTHR30221">
    <property type="entry name" value="SMALL-CONDUCTANCE MECHANOSENSITIVE CHANNEL"/>
    <property type="match status" value="1"/>
</dbReference>
<dbReference type="SUPFAM" id="SSF82689">
    <property type="entry name" value="Mechanosensitive channel protein MscS (YggB), C-terminal domain"/>
    <property type="match status" value="1"/>
</dbReference>
<dbReference type="InterPro" id="IPR011066">
    <property type="entry name" value="MscS_channel_C_sf"/>
</dbReference>
<protein>
    <submittedName>
        <fullName evidence="11">Mechanosensitive ion channel family protein</fullName>
    </submittedName>
</protein>
<dbReference type="Gene3D" id="2.30.30.60">
    <property type="match status" value="1"/>
</dbReference>
<comment type="caution">
    <text evidence="11">The sequence shown here is derived from an EMBL/GenBank/DDBJ whole genome shotgun (WGS) entry which is preliminary data.</text>
</comment>
<accession>A0ABD5RCU9</accession>
<keyword evidence="6 8" id="KW-0472">Membrane</keyword>
<sequence length="366" mass="39078">MWSSSPVPVWLRAPTITPQSRVVPGQLTDPSGPLGEYAQFLEPAGVFAVAFFAVVAVGYFLLDPAVDRLLERREVDPTAELVFRRSTRVGYLAVGAFVGVALAGFEVLAGGSALVLAAVTFTLGVAGQDAVGNLVSGVFLVLDRNFSVGDFIRWQDKSGTVKDIGFRVTRVRTINNEIVTVPNTELATSAITTPYNGTTYRETLPIGIGYDDDPDEATRILVEAAHDQPDILSIPSPAVRLTEFAGSHVALEVQYWVANPKEANLLRIRSTFARAAKRRLESAGISVMPPSKHDLSGTLTVEREHLAETVAEAVDGVEGTGDVDGGEGVPDAGSSPEERVDEASEESEDVVAEDDDPGDEEAAREE</sequence>
<keyword evidence="5 8" id="KW-1133">Transmembrane helix</keyword>
<dbReference type="InterPro" id="IPR045275">
    <property type="entry name" value="MscS_archaea/bacteria_type"/>
</dbReference>
<evidence type="ECO:0000256" key="1">
    <source>
        <dbReference type="ARBA" id="ARBA00004651"/>
    </source>
</evidence>
<keyword evidence="3" id="KW-1003">Cell membrane</keyword>
<evidence type="ECO:0000256" key="3">
    <source>
        <dbReference type="ARBA" id="ARBA00022475"/>
    </source>
</evidence>
<evidence type="ECO:0000313" key="12">
    <source>
        <dbReference type="Proteomes" id="UP001596201"/>
    </source>
</evidence>
<dbReference type="Gene3D" id="1.10.287.1260">
    <property type="match status" value="1"/>
</dbReference>
<dbReference type="SUPFAM" id="SSF50182">
    <property type="entry name" value="Sm-like ribonucleoproteins"/>
    <property type="match status" value="1"/>
</dbReference>
<evidence type="ECO:0000256" key="4">
    <source>
        <dbReference type="ARBA" id="ARBA00022692"/>
    </source>
</evidence>
<evidence type="ECO:0000256" key="7">
    <source>
        <dbReference type="SAM" id="MobiDB-lite"/>
    </source>
</evidence>
<dbReference type="GO" id="GO:0005886">
    <property type="term" value="C:plasma membrane"/>
    <property type="evidence" value="ECO:0007669"/>
    <property type="project" value="UniProtKB-SubCell"/>
</dbReference>
<dbReference type="AlphaFoldDB" id="A0ABD5RCU9"/>
<evidence type="ECO:0000256" key="2">
    <source>
        <dbReference type="ARBA" id="ARBA00008017"/>
    </source>
</evidence>
<dbReference type="InterPro" id="IPR049278">
    <property type="entry name" value="MS_channel_C"/>
</dbReference>
<dbReference type="InterPro" id="IPR010920">
    <property type="entry name" value="LSM_dom_sf"/>
</dbReference>
<proteinExistence type="inferred from homology"/>
<feature type="transmembrane region" description="Helical" evidence="8">
    <location>
        <begin position="44"/>
        <end position="62"/>
    </location>
</feature>
<evidence type="ECO:0000313" key="11">
    <source>
        <dbReference type="EMBL" id="MFC5367828.1"/>
    </source>
</evidence>
<evidence type="ECO:0000256" key="5">
    <source>
        <dbReference type="ARBA" id="ARBA00022989"/>
    </source>
</evidence>
<dbReference type="InterPro" id="IPR006685">
    <property type="entry name" value="MscS_channel_2nd"/>
</dbReference>
<organism evidence="11 12">
    <name type="scientific">Salinirubrum litoreum</name>
    <dbReference type="NCBI Taxonomy" id="1126234"/>
    <lineage>
        <taxon>Archaea</taxon>
        <taxon>Methanobacteriati</taxon>
        <taxon>Methanobacteriota</taxon>
        <taxon>Stenosarchaea group</taxon>
        <taxon>Halobacteria</taxon>
        <taxon>Halobacteriales</taxon>
        <taxon>Haloferacaceae</taxon>
        <taxon>Salinirubrum</taxon>
    </lineage>
</organism>
<dbReference type="PANTHER" id="PTHR30221:SF1">
    <property type="entry name" value="SMALL-CONDUCTANCE MECHANOSENSITIVE CHANNEL"/>
    <property type="match status" value="1"/>
</dbReference>
<evidence type="ECO:0000256" key="6">
    <source>
        <dbReference type="ARBA" id="ARBA00023136"/>
    </source>
</evidence>
<keyword evidence="4 8" id="KW-0812">Transmembrane</keyword>
<name>A0ABD5RCU9_9EURY</name>
<dbReference type="Gene3D" id="3.30.70.100">
    <property type="match status" value="1"/>
</dbReference>
<evidence type="ECO:0000259" key="10">
    <source>
        <dbReference type="Pfam" id="PF21082"/>
    </source>
</evidence>
<feature type="compositionally biased region" description="Gly residues" evidence="7">
    <location>
        <begin position="318"/>
        <end position="328"/>
    </location>
</feature>
<dbReference type="Pfam" id="PF00924">
    <property type="entry name" value="MS_channel_2nd"/>
    <property type="match status" value="1"/>
</dbReference>
<reference evidence="11 12" key="1">
    <citation type="journal article" date="2019" name="Int. J. Syst. Evol. Microbiol.">
        <title>The Global Catalogue of Microorganisms (GCM) 10K type strain sequencing project: providing services to taxonomists for standard genome sequencing and annotation.</title>
        <authorList>
            <consortium name="The Broad Institute Genomics Platform"/>
            <consortium name="The Broad Institute Genome Sequencing Center for Infectious Disease"/>
            <person name="Wu L."/>
            <person name="Ma J."/>
        </authorList>
    </citation>
    <scope>NUCLEOTIDE SEQUENCE [LARGE SCALE GENOMIC DNA]</scope>
    <source>
        <strain evidence="11 12">CGMCC 1.12237</strain>
    </source>
</reference>
<dbReference type="RefSeq" id="WP_227230074.1">
    <property type="nucleotide sequence ID" value="NZ_JAJCVJ010000002.1"/>
</dbReference>
<comment type="subcellular location">
    <subcellularLocation>
        <location evidence="1">Cell membrane</location>
        <topology evidence="1">Multi-pass membrane protein</topology>
    </subcellularLocation>
</comment>
<feature type="compositionally biased region" description="Acidic residues" evidence="7">
    <location>
        <begin position="343"/>
        <end position="366"/>
    </location>
</feature>
<evidence type="ECO:0000259" key="9">
    <source>
        <dbReference type="Pfam" id="PF00924"/>
    </source>
</evidence>
<gene>
    <name evidence="11" type="ORF">ACFPJ5_12885</name>
</gene>
<feature type="domain" description="Mechanosensitive ion channel MscS C-terminal" evidence="10">
    <location>
        <begin position="203"/>
        <end position="286"/>
    </location>
</feature>
<dbReference type="EMBL" id="JBHSKX010000002">
    <property type="protein sequence ID" value="MFC5367828.1"/>
    <property type="molecule type" value="Genomic_DNA"/>
</dbReference>
<feature type="transmembrane region" description="Helical" evidence="8">
    <location>
        <begin position="89"/>
        <end position="109"/>
    </location>
</feature>
<evidence type="ECO:0000256" key="8">
    <source>
        <dbReference type="SAM" id="Phobius"/>
    </source>
</evidence>
<dbReference type="Pfam" id="PF21082">
    <property type="entry name" value="MS_channel_3rd"/>
    <property type="match status" value="1"/>
</dbReference>
<feature type="domain" description="Mechanosensitive ion channel MscS" evidence="9">
    <location>
        <begin position="129"/>
        <end position="192"/>
    </location>
</feature>
<feature type="region of interest" description="Disordered" evidence="7">
    <location>
        <begin position="314"/>
        <end position="366"/>
    </location>
</feature>